<keyword evidence="3" id="KW-1185">Reference proteome</keyword>
<dbReference type="PANTHER" id="PTHR31236">
    <property type="entry name" value="BURP DOMAIN PROTEIN USPL1-LIKE"/>
    <property type="match status" value="1"/>
</dbReference>
<dbReference type="PANTHER" id="PTHR31236:SF2">
    <property type="entry name" value="BURP DOMAIN PROTEIN RD22"/>
    <property type="match status" value="1"/>
</dbReference>
<organism evidence="2 3">
    <name type="scientific">Genlisea aurea</name>
    <dbReference type="NCBI Taxonomy" id="192259"/>
    <lineage>
        <taxon>Eukaryota</taxon>
        <taxon>Viridiplantae</taxon>
        <taxon>Streptophyta</taxon>
        <taxon>Embryophyta</taxon>
        <taxon>Tracheophyta</taxon>
        <taxon>Spermatophyta</taxon>
        <taxon>Magnoliopsida</taxon>
        <taxon>eudicotyledons</taxon>
        <taxon>Gunneridae</taxon>
        <taxon>Pentapetalae</taxon>
        <taxon>asterids</taxon>
        <taxon>lamiids</taxon>
        <taxon>Lamiales</taxon>
        <taxon>Lentibulariaceae</taxon>
        <taxon>Genlisea</taxon>
    </lineage>
</organism>
<sequence length="289" mass="31689">TPENYWKANLPNSPIPPFLQDLLSDHRLAAGESVPGEPHRTTTWLPGGKTVTKTWLPAGKLTTTDSSDRESQMSLIFIEKDLRVGKLMNLNFWKPSDMAHFLPRHLADSIPFSSNNLPQILHKFSLNPHSVESQVLKATLQECEAKPVEGEENFCATSLESMVDYSLSKLGKGAIPLSTNADEPRLREYRVTGVKRRSSDAKGSLVACHALPYAYAVFFCHETTTAAAYEVDLTATDDGSETGAVAVCHLDTAAWSSDHVAFRVLGVKPGEATVCHFLEQGNVVWVPAK</sequence>
<dbReference type="SMART" id="SM01045">
    <property type="entry name" value="BURP"/>
    <property type="match status" value="1"/>
</dbReference>
<dbReference type="InterPro" id="IPR004873">
    <property type="entry name" value="BURP_dom"/>
</dbReference>
<evidence type="ECO:0000259" key="1">
    <source>
        <dbReference type="PROSITE" id="PS51277"/>
    </source>
</evidence>
<feature type="non-terminal residue" evidence="2">
    <location>
        <position position="1"/>
    </location>
</feature>
<comment type="caution">
    <text evidence="2">The sequence shown here is derived from an EMBL/GenBank/DDBJ whole genome shotgun (WGS) entry which is preliminary data.</text>
</comment>
<dbReference type="Pfam" id="PF03181">
    <property type="entry name" value="BURP"/>
    <property type="match status" value="1"/>
</dbReference>
<reference evidence="2 3" key="1">
    <citation type="journal article" date="2013" name="BMC Genomics">
        <title>The miniature genome of a carnivorous plant Genlisea aurea contains a low number of genes and short non-coding sequences.</title>
        <authorList>
            <person name="Leushkin E.V."/>
            <person name="Sutormin R.A."/>
            <person name="Nabieva E.R."/>
            <person name="Penin A.A."/>
            <person name="Kondrashov A.S."/>
            <person name="Logacheva M.D."/>
        </authorList>
    </citation>
    <scope>NUCLEOTIDE SEQUENCE [LARGE SCALE GENOMIC DNA]</scope>
</reference>
<name>S8DQF3_9LAMI</name>
<proteinExistence type="predicted"/>
<dbReference type="PROSITE" id="PS51277">
    <property type="entry name" value="BURP"/>
    <property type="match status" value="1"/>
</dbReference>
<dbReference type="AlphaFoldDB" id="S8DQF3"/>
<accession>S8DQF3</accession>
<dbReference type="InterPro" id="IPR044816">
    <property type="entry name" value="BURP"/>
</dbReference>
<dbReference type="OrthoDB" id="904896at2759"/>
<feature type="domain" description="BURP" evidence="1">
    <location>
        <begin position="76"/>
        <end position="288"/>
    </location>
</feature>
<evidence type="ECO:0000313" key="3">
    <source>
        <dbReference type="Proteomes" id="UP000015453"/>
    </source>
</evidence>
<protein>
    <recommendedName>
        <fullName evidence="1">BURP domain-containing protein</fullName>
    </recommendedName>
</protein>
<evidence type="ECO:0000313" key="2">
    <source>
        <dbReference type="EMBL" id="EPS61992.1"/>
    </source>
</evidence>
<dbReference type="EMBL" id="AUSU01006462">
    <property type="protein sequence ID" value="EPS61992.1"/>
    <property type="molecule type" value="Genomic_DNA"/>
</dbReference>
<dbReference type="Proteomes" id="UP000015453">
    <property type="component" value="Unassembled WGS sequence"/>
</dbReference>
<gene>
    <name evidence="2" type="ORF">M569_12801</name>
</gene>